<keyword evidence="3" id="KW-1185">Reference proteome</keyword>
<dbReference type="Pfam" id="PF00075">
    <property type="entry name" value="RNase_H"/>
    <property type="match status" value="1"/>
</dbReference>
<accession>A0A0J7KYG5</accession>
<name>A0A0J7KYG5_LASNI</name>
<dbReference type="AlphaFoldDB" id="A0A0J7KYG5"/>
<dbReference type="CDD" id="cd09276">
    <property type="entry name" value="Rnase_HI_RT_non_LTR"/>
    <property type="match status" value="1"/>
</dbReference>
<feature type="domain" description="RNase H type-1" evidence="1">
    <location>
        <begin position="1"/>
        <end position="72"/>
    </location>
</feature>
<evidence type="ECO:0000259" key="1">
    <source>
        <dbReference type="PROSITE" id="PS50879"/>
    </source>
</evidence>
<gene>
    <name evidence="2" type="ORF">RF55_4403</name>
</gene>
<dbReference type="PaxDb" id="67767-A0A0J7KYG5"/>
<protein>
    <submittedName>
        <fullName evidence="2">Lian-aa1 retrotransposon protein</fullName>
    </submittedName>
</protein>
<dbReference type="PROSITE" id="PS50879">
    <property type="entry name" value="RNASE_H_1"/>
    <property type="match status" value="1"/>
</dbReference>
<dbReference type="InterPro" id="IPR002156">
    <property type="entry name" value="RNaseH_domain"/>
</dbReference>
<dbReference type="EMBL" id="LBMM01002017">
    <property type="protein sequence ID" value="KMQ95391.1"/>
    <property type="molecule type" value="Genomic_DNA"/>
</dbReference>
<dbReference type="OrthoDB" id="7551855at2759"/>
<dbReference type="Proteomes" id="UP000036403">
    <property type="component" value="Unassembled WGS sequence"/>
</dbReference>
<comment type="caution">
    <text evidence="2">The sequence shown here is derived from an EMBL/GenBank/DDBJ whole genome shotgun (WGS) entry which is preliminary data.</text>
</comment>
<dbReference type="GO" id="GO:0004523">
    <property type="term" value="F:RNA-DNA hybrid ribonuclease activity"/>
    <property type="evidence" value="ECO:0007669"/>
    <property type="project" value="InterPro"/>
</dbReference>
<evidence type="ECO:0000313" key="3">
    <source>
        <dbReference type="Proteomes" id="UP000036403"/>
    </source>
</evidence>
<dbReference type="InterPro" id="IPR012337">
    <property type="entry name" value="RNaseH-like_sf"/>
</dbReference>
<proteinExistence type="predicted"/>
<dbReference type="GO" id="GO:0003676">
    <property type="term" value="F:nucleic acid binding"/>
    <property type="evidence" value="ECO:0007669"/>
    <property type="project" value="InterPro"/>
</dbReference>
<reference evidence="2 3" key="1">
    <citation type="submission" date="2015-04" db="EMBL/GenBank/DDBJ databases">
        <title>Lasius niger genome sequencing.</title>
        <authorList>
            <person name="Konorov E.A."/>
            <person name="Nikitin M.A."/>
            <person name="Kirill M.V."/>
            <person name="Chang P."/>
        </authorList>
    </citation>
    <scope>NUCLEOTIDE SEQUENCE [LARGE SCALE GENOMIC DNA]</scope>
    <source>
        <tissue evidence="2">Whole</tissue>
    </source>
</reference>
<dbReference type="Gene3D" id="3.30.420.10">
    <property type="entry name" value="Ribonuclease H-like superfamily/Ribonuclease H"/>
    <property type="match status" value="1"/>
</dbReference>
<dbReference type="InterPro" id="IPR036397">
    <property type="entry name" value="RNaseH_sf"/>
</dbReference>
<organism evidence="2 3">
    <name type="scientific">Lasius niger</name>
    <name type="common">Black garden ant</name>
    <dbReference type="NCBI Taxonomy" id="67767"/>
    <lineage>
        <taxon>Eukaryota</taxon>
        <taxon>Metazoa</taxon>
        <taxon>Ecdysozoa</taxon>
        <taxon>Arthropoda</taxon>
        <taxon>Hexapoda</taxon>
        <taxon>Insecta</taxon>
        <taxon>Pterygota</taxon>
        <taxon>Neoptera</taxon>
        <taxon>Endopterygota</taxon>
        <taxon>Hymenoptera</taxon>
        <taxon>Apocrita</taxon>
        <taxon>Aculeata</taxon>
        <taxon>Formicoidea</taxon>
        <taxon>Formicidae</taxon>
        <taxon>Formicinae</taxon>
        <taxon>Lasius</taxon>
        <taxon>Lasius</taxon>
    </lineage>
</organism>
<sequence length="72" mass="7908">MYAWEMEKRISICSDSQAALRALGVPTYTSRLVWGCRCALEKLGRNEIALVWMPGHSGIRGNKAADQLAKAG</sequence>
<dbReference type="SUPFAM" id="SSF53098">
    <property type="entry name" value="Ribonuclease H-like"/>
    <property type="match status" value="1"/>
</dbReference>
<evidence type="ECO:0000313" key="2">
    <source>
        <dbReference type="EMBL" id="KMQ95391.1"/>
    </source>
</evidence>